<reference evidence="3" key="1">
    <citation type="submission" date="2025-08" db="UniProtKB">
        <authorList>
            <consortium name="RefSeq"/>
        </authorList>
    </citation>
    <scope>IDENTIFICATION</scope>
</reference>
<dbReference type="InterPro" id="IPR019323">
    <property type="entry name" value="ELKS/CAST"/>
</dbReference>
<accession>A0ABM4D8M2</accession>
<proteinExistence type="predicted"/>
<dbReference type="GeneID" id="101241062"/>
<feature type="coiled-coil region" evidence="1">
    <location>
        <begin position="212"/>
        <end position="294"/>
    </location>
</feature>
<evidence type="ECO:0000313" key="2">
    <source>
        <dbReference type="Proteomes" id="UP001652625"/>
    </source>
</evidence>
<organism evidence="2 3">
    <name type="scientific">Hydra vulgaris</name>
    <name type="common">Hydra</name>
    <name type="synonym">Hydra attenuata</name>
    <dbReference type="NCBI Taxonomy" id="6087"/>
    <lineage>
        <taxon>Eukaryota</taxon>
        <taxon>Metazoa</taxon>
        <taxon>Cnidaria</taxon>
        <taxon>Hydrozoa</taxon>
        <taxon>Hydroidolina</taxon>
        <taxon>Anthoathecata</taxon>
        <taxon>Aplanulata</taxon>
        <taxon>Hydridae</taxon>
        <taxon>Hydra</taxon>
    </lineage>
</organism>
<feature type="coiled-coil region" evidence="1">
    <location>
        <begin position="944"/>
        <end position="978"/>
    </location>
</feature>
<feature type="coiled-coil region" evidence="1">
    <location>
        <begin position="421"/>
        <end position="576"/>
    </location>
</feature>
<protein>
    <submittedName>
        <fullName evidence="3">ELKS/Rab6-interacting/CAST family member 1 isoform X3</fullName>
    </submittedName>
</protein>
<evidence type="ECO:0000256" key="1">
    <source>
        <dbReference type="SAM" id="Coils"/>
    </source>
</evidence>
<gene>
    <name evidence="3" type="primary">LOC101241062</name>
</gene>
<keyword evidence="2" id="KW-1185">Reference proteome</keyword>
<feature type="coiled-coil region" evidence="1">
    <location>
        <begin position="83"/>
        <end position="188"/>
    </location>
</feature>
<keyword evidence="1" id="KW-0175">Coiled coil</keyword>
<dbReference type="Pfam" id="PF10174">
    <property type="entry name" value="Cast"/>
    <property type="match status" value="1"/>
</dbReference>
<feature type="coiled-coil region" evidence="1">
    <location>
        <begin position="619"/>
        <end position="653"/>
    </location>
</feature>
<evidence type="ECO:0000313" key="3">
    <source>
        <dbReference type="RefSeq" id="XP_065670670.1"/>
    </source>
</evidence>
<dbReference type="Gene3D" id="1.10.287.1490">
    <property type="match status" value="1"/>
</dbReference>
<feature type="coiled-coil region" evidence="1">
    <location>
        <begin position="326"/>
        <end position="381"/>
    </location>
</feature>
<sequence>MDDGKVTSENHVYSPFQLNKSFDKPLKIGNGTNVFDNGNVYEGTSGSDQPSSPNLISSSPFSFSLKKLGNYSLPPSNTNLNSSLQSIQKMNDLQQENLNLKKEIEAKETKLSSTVKSIKQFWSPELKKERLARKEERERNLELKEQLSIANTQIQEYKKTLEDLEHELNAQQQKSKNLMQKLEEQNRNTLYNNLKEQFDLQADKILSLSLINKSNEEKISLYTAEKKTLEDKIYQLQSQIENNSINLLNESQYISNNKKFEKQEEEISLLTLTLDELEAKYNELLEDNEEKNKCISDLEIILVDKEQKEQYHESVLIQLQTCRNTIESQEEENLKLKYDNAILKENERRNLESLSSLEKCLTDKEMQITNISKEVQELRARECSQVEHNKKTEELLLSKDKQFDILQKEVITFCLQSKMMLELLQQQLQDSEMKLSNNSKDDEIKILNENVEQLNTKLKTTELQNSESVKKLSKVMEELGDLKNRMSSKEKELKENQTKVEQLNTKLKTAELQNSESVKKLSKTMEELGDLKNKFASKEKALKEHQIKVEQLNTKLKTAELQNSESVKKLSKAMEEFADIKNTLFLKEKELKEHQIKLSSKNDELSSKDAIILTCNEEIKELKNASLNFKKTVDALQADLSEKNSLIVRFKKEKETQLSKTVSFVVYEDMKRECESLSSANLQQKMTLEDLQNNLKSALETNSKLESEIENYKIELVKINMEYTETKEQYKEFEQINNDLKKDLQDSRTKVENFEKQERRSVIISDKKKAEDNQIVKQLQDENTQKLNRIIELEKQVTEKTKQLALIKKTQNFEKEKQHLLVNEKLKTDIEAKNQVEQLKNEVAKNKERITVLEDALRESVNVVIECENISASKSEFSEFEKAITNIKNAFLIFLMSEKDALIRSMIATRKRHSDELQNIRVNNLLSSISEKDTQIAHFELSNSKIKRNEIIQLKKDKEKLMEELKEQNNNRVLETNLDPNEDSILLELRNAPSEQVYEAVRHLCTNNSRLEFYIEEFWEQTKDMCIELLHSIEEPPQKSAKFTKTEKLSKDELMKELKLVTDHSVNLKKYVYGLLSKLEG</sequence>
<dbReference type="RefSeq" id="XP_065670670.1">
    <property type="nucleotide sequence ID" value="XM_065814598.1"/>
</dbReference>
<name>A0ABM4D8M2_HYDVU</name>
<dbReference type="Proteomes" id="UP001652625">
    <property type="component" value="Chromosome 12"/>
</dbReference>
<feature type="coiled-coil region" evidence="1">
    <location>
        <begin position="681"/>
        <end position="856"/>
    </location>
</feature>